<evidence type="ECO:0000313" key="1">
    <source>
        <dbReference type="EMBL" id="SVD90615.1"/>
    </source>
</evidence>
<accession>A0A382Z6A3</accession>
<gene>
    <name evidence="1" type="ORF">METZ01_LOCUS443469</name>
</gene>
<feature type="non-terminal residue" evidence="1">
    <location>
        <position position="1"/>
    </location>
</feature>
<reference evidence="1" key="1">
    <citation type="submission" date="2018-05" db="EMBL/GenBank/DDBJ databases">
        <authorList>
            <person name="Lanie J.A."/>
            <person name="Ng W.-L."/>
            <person name="Kazmierczak K.M."/>
            <person name="Andrzejewski T.M."/>
            <person name="Davidsen T.M."/>
            <person name="Wayne K.J."/>
            <person name="Tettelin H."/>
            <person name="Glass J.I."/>
            <person name="Rusch D."/>
            <person name="Podicherti R."/>
            <person name="Tsui H.-C.T."/>
            <person name="Winkler M.E."/>
        </authorList>
    </citation>
    <scope>NUCLEOTIDE SEQUENCE</scope>
</reference>
<dbReference type="AlphaFoldDB" id="A0A382Z6A3"/>
<name>A0A382Z6A3_9ZZZZ</name>
<dbReference type="EMBL" id="UINC01181100">
    <property type="protein sequence ID" value="SVD90615.1"/>
    <property type="molecule type" value="Genomic_DNA"/>
</dbReference>
<sequence>EAWHEKLGSQTANVTVGDSAANFTFKKPEKTKKK</sequence>
<organism evidence="1">
    <name type="scientific">marine metagenome</name>
    <dbReference type="NCBI Taxonomy" id="408172"/>
    <lineage>
        <taxon>unclassified sequences</taxon>
        <taxon>metagenomes</taxon>
        <taxon>ecological metagenomes</taxon>
    </lineage>
</organism>
<proteinExistence type="predicted"/>
<protein>
    <submittedName>
        <fullName evidence="1">Uncharacterized protein</fullName>
    </submittedName>
</protein>